<dbReference type="CDD" id="cd00333">
    <property type="entry name" value="MIP"/>
    <property type="match status" value="1"/>
</dbReference>
<dbReference type="EMBL" id="LELK01000004">
    <property type="protein sequence ID" value="KMM36984.1"/>
    <property type="molecule type" value="Genomic_DNA"/>
</dbReference>
<dbReference type="Gene3D" id="1.20.1080.10">
    <property type="entry name" value="Glycerol uptake facilitator protein"/>
    <property type="match status" value="1"/>
</dbReference>
<feature type="transmembrane region" description="Helical" evidence="8">
    <location>
        <begin position="242"/>
        <end position="260"/>
    </location>
</feature>
<keyword evidence="6 8" id="KW-0472">Membrane</keyword>
<evidence type="ECO:0000256" key="7">
    <source>
        <dbReference type="RuleBase" id="RU000477"/>
    </source>
</evidence>
<comment type="caution">
    <text evidence="9">The sequence shown here is derived from an EMBL/GenBank/DDBJ whole genome shotgun (WGS) entry which is preliminary data.</text>
</comment>
<accession>A0A0J6CY65</accession>
<dbReference type="InterPro" id="IPR000425">
    <property type="entry name" value="MIP"/>
</dbReference>
<evidence type="ECO:0000313" key="10">
    <source>
        <dbReference type="Proteomes" id="UP000035996"/>
    </source>
</evidence>
<dbReference type="PROSITE" id="PS00221">
    <property type="entry name" value="MIP"/>
    <property type="match status" value="1"/>
</dbReference>
<organism evidence="9 10">
    <name type="scientific">Guptibacillus hwajinpoensis</name>
    <dbReference type="NCBI Taxonomy" id="208199"/>
    <lineage>
        <taxon>Bacteria</taxon>
        <taxon>Bacillati</taxon>
        <taxon>Bacillota</taxon>
        <taxon>Bacilli</taxon>
        <taxon>Bacillales</taxon>
        <taxon>Guptibacillaceae</taxon>
        <taxon>Guptibacillus</taxon>
    </lineage>
</organism>
<feature type="transmembrane region" description="Helical" evidence="8">
    <location>
        <begin position="6"/>
        <end position="25"/>
    </location>
</feature>
<evidence type="ECO:0000313" key="9">
    <source>
        <dbReference type="EMBL" id="KMM36984.1"/>
    </source>
</evidence>
<dbReference type="Pfam" id="PF00230">
    <property type="entry name" value="MIP"/>
    <property type="match status" value="1"/>
</dbReference>
<evidence type="ECO:0000256" key="8">
    <source>
        <dbReference type="SAM" id="Phobius"/>
    </source>
</evidence>
<name>A0A0J6CY65_9BACL</name>
<dbReference type="GO" id="GO:0015254">
    <property type="term" value="F:glycerol channel activity"/>
    <property type="evidence" value="ECO:0007669"/>
    <property type="project" value="TreeGrafter"/>
</dbReference>
<dbReference type="GO" id="GO:0005886">
    <property type="term" value="C:plasma membrane"/>
    <property type="evidence" value="ECO:0007669"/>
    <property type="project" value="TreeGrafter"/>
</dbReference>
<keyword evidence="10" id="KW-1185">Reference proteome</keyword>
<evidence type="ECO:0000256" key="6">
    <source>
        <dbReference type="ARBA" id="ARBA00023136"/>
    </source>
</evidence>
<evidence type="ECO:0000256" key="3">
    <source>
        <dbReference type="ARBA" id="ARBA00022448"/>
    </source>
</evidence>
<dbReference type="SUPFAM" id="SSF81338">
    <property type="entry name" value="Aquaporin-like"/>
    <property type="match status" value="1"/>
</dbReference>
<dbReference type="STRING" id="157733.AB986_13865"/>
<dbReference type="InterPro" id="IPR023271">
    <property type="entry name" value="Aquaporin-like"/>
</dbReference>
<dbReference type="PANTHER" id="PTHR43829">
    <property type="entry name" value="AQUAPORIN OR AQUAGLYCEROPORIN RELATED"/>
    <property type="match status" value="1"/>
</dbReference>
<feature type="transmembrane region" description="Helical" evidence="8">
    <location>
        <begin position="211"/>
        <end position="230"/>
    </location>
</feature>
<keyword evidence="3 7" id="KW-0813">Transport</keyword>
<feature type="transmembrane region" description="Helical" evidence="8">
    <location>
        <begin position="126"/>
        <end position="151"/>
    </location>
</feature>
<sequence length="275" mass="29059">MSPFIGEILGTMILIIFGGGVVANVNLQDSKAQGGGWIVVALGWGLGVTMAVYAAGQVSGAHINPAVTLGLAAIGDFPWSDVPSYITAQMIGAFLGGCIVYFHFLPHFRKEDDKALKLAVFSTDPAIPHTFSNFLSEFIGTAMLLIGLLAIGSNEFTEGLNPFIVGFLIVAIGLSLGGTTGYAINPARDLGPRLAHFFLPIPGKGDSNWQYAWIPVVGPVAGGMYGAVFYQAVTEASYGTLFWIWTVAVAVLLIGLYQIGDKLQETVKANSEAKN</sequence>
<dbReference type="Proteomes" id="UP000035996">
    <property type="component" value="Unassembled WGS sequence"/>
</dbReference>
<dbReference type="PRINTS" id="PR02019">
    <property type="entry name" value="AQUAPORIN7"/>
</dbReference>
<reference evidence="9" key="1">
    <citation type="submission" date="2015-06" db="EMBL/GenBank/DDBJ databases">
        <authorList>
            <person name="Liu B."/>
            <person name="Wang J."/>
            <person name="Zhu Y."/>
            <person name="Liu G."/>
            <person name="Chen Q."/>
            <person name="Zheng C."/>
            <person name="Che J."/>
            <person name="Ge C."/>
            <person name="Shi H."/>
            <person name="Pan Z."/>
            <person name="Liu X."/>
        </authorList>
    </citation>
    <scope>NUCLEOTIDE SEQUENCE [LARGE SCALE GENOMIC DNA]</scope>
    <source>
        <strain evidence="9">DSM 16346</strain>
    </source>
</reference>
<dbReference type="RefSeq" id="WP_048311704.1">
    <property type="nucleotide sequence ID" value="NZ_CP119526.1"/>
</dbReference>
<keyword evidence="5 8" id="KW-1133">Transmembrane helix</keyword>
<keyword evidence="4 7" id="KW-0812">Transmembrane</keyword>
<evidence type="ECO:0000256" key="4">
    <source>
        <dbReference type="ARBA" id="ARBA00022692"/>
    </source>
</evidence>
<dbReference type="PANTHER" id="PTHR43829:SF9">
    <property type="entry name" value="AQUAPORIN-9"/>
    <property type="match status" value="1"/>
</dbReference>
<evidence type="ECO:0000256" key="2">
    <source>
        <dbReference type="ARBA" id="ARBA00006175"/>
    </source>
</evidence>
<gene>
    <name evidence="9" type="ORF">AB986_13865</name>
</gene>
<dbReference type="NCBIfam" id="TIGR00861">
    <property type="entry name" value="MIP"/>
    <property type="match status" value="1"/>
</dbReference>
<dbReference type="AlphaFoldDB" id="A0A0J6CY65"/>
<comment type="similarity">
    <text evidence="2 7">Belongs to the MIP/aquaporin (TC 1.A.8) family.</text>
</comment>
<proteinExistence type="inferred from homology"/>
<dbReference type="PRINTS" id="PR00783">
    <property type="entry name" value="MINTRINSICP"/>
</dbReference>
<feature type="transmembrane region" description="Helical" evidence="8">
    <location>
        <begin position="163"/>
        <end position="184"/>
    </location>
</feature>
<protein>
    <submittedName>
        <fullName evidence="9">Glycerol transporter</fullName>
    </submittedName>
</protein>
<feature type="transmembrane region" description="Helical" evidence="8">
    <location>
        <begin position="37"/>
        <end position="56"/>
    </location>
</feature>
<dbReference type="InterPro" id="IPR022357">
    <property type="entry name" value="MIP_CS"/>
</dbReference>
<feature type="transmembrane region" description="Helical" evidence="8">
    <location>
        <begin position="85"/>
        <end position="105"/>
    </location>
</feature>
<dbReference type="OrthoDB" id="9807293at2"/>
<evidence type="ECO:0000256" key="1">
    <source>
        <dbReference type="ARBA" id="ARBA00004141"/>
    </source>
</evidence>
<dbReference type="InterPro" id="IPR050363">
    <property type="entry name" value="MIP/Aquaporin"/>
</dbReference>
<evidence type="ECO:0000256" key="5">
    <source>
        <dbReference type="ARBA" id="ARBA00022989"/>
    </source>
</evidence>
<comment type="subcellular location">
    <subcellularLocation>
        <location evidence="1">Membrane</location>
        <topology evidence="1">Multi-pass membrane protein</topology>
    </subcellularLocation>
</comment>
<dbReference type="PATRIC" id="fig|157733.3.peg.832"/>